<dbReference type="EMBL" id="AWUE01015588">
    <property type="protein sequence ID" value="OMO96665.1"/>
    <property type="molecule type" value="Genomic_DNA"/>
</dbReference>
<keyword evidence="3" id="KW-1185">Reference proteome</keyword>
<proteinExistence type="predicted"/>
<accession>A0A1R3JPB6</accession>
<dbReference type="PROSITE" id="PS51257">
    <property type="entry name" value="PROKAR_LIPOPROTEIN"/>
    <property type="match status" value="1"/>
</dbReference>
<keyword evidence="1" id="KW-0812">Transmembrane</keyword>
<gene>
    <name evidence="2" type="ORF">COLO4_15151</name>
</gene>
<keyword evidence="1" id="KW-1133">Transmembrane helix</keyword>
<comment type="caution">
    <text evidence="2">The sequence shown here is derived from an EMBL/GenBank/DDBJ whole genome shotgun (WGS) entry which is preliminary data.</text>
</comment>
<reference evidence="3" key="1">
    <citation type="submission" date="2013-09" db="EMBL/GenBank/DDBJ databases">
        <title>Corchorus olitorius genome sequencing.</title>
        <authorList>
            <person name="Alam M."/>
            <person name="Haque M.S."/>
            <person name="Islam M.S."/>
            <person name="Emdad E.M."/>
            <person name="Islam M.M."/>
            <person name="Ahmed B."/>
            <person name="Halim A."/>
            <person name="Hossen Q.M.M."/>
            <person name="Hossain M.Z."/>
            <person name="Ahmed R."/>
            <person name="Khan M.M."/>
            <person name="Islam R."/>
            <person name="Rashid M.M."/>
            <person name="Khan S.A."/>
            <person name="Rahman M.S."/>
            <person name="Alam M."/>
            <person name="Yahiya A.S."/>
            <person name="Khan M.S."/>
            <person name="Azam M.S."/>
            <person name="Haque T."/>
            <person name="Lashkar M.Z.H."/>
            <person name="Akhand A.I."/>
            <person name="Morshed G."/>
            <person name="Roy S."/>
            <person name="Uddin K.S."/>
            <person name="Rabeya T."/>
            <person name="Hossain A.S."/>
            <person name="Chowdhury A."/>
            <person name="Snigdha A.R."/>
            <person name="Mortoza M.S."/>
            <person name="Matin S.A."/>
            <person name="Hoque S.M.E."/>
            <person name="Islam M.K."/>
            <person name="Roy D.K."/>
            <person name="Haider R."/>
            <person name="Moosa M.M."/>
            <person name="Elias S.M."/>
            <person name="Hasan A.M."/>
            <person name="Jahan S."/>
            <person name="Shafiuddin M."/>
            <person name="Mahmood N."/>
            <person name="Shommy N.S."/>
        </authorList>
    </citation>
    <scope>NUCLEOTIDE SEQUENCE [LARGE SCALE GENOMIC DNA]</scope>
    <source>
        <strain evidence="3">cv. O-4</strain>
    </source>
</reference>
<dbReference type="Proteomes" id="UP000187203">
    <property type="component" value="Unassembled WGS sequence"/>
</dbReference>
<evidence type="ECO:0000256" key="1">
    <source>
        <dbReference type="SAM" id="Phobius"/>
    </source>
</evidence>
<sequence>MKSLPWFVFIPFCLSLACLLVWQRVVELDTMGPGSVLEGHSALDRYLLLV</sequence>
<protein>
    <submittedName>
        <fullName evidence="2">Uncharacterized protein</fullName>
    </submittedName>
</protein>
<dbReference type="AlphaFoldDB" id="A0A1R3JPB6"/>
<organism evidence="2 3">
    <name type="scientific">Corchorus olitorius</name>
    <dbReference type="NCBI Taxonomy" id="93759"/>
    <lineage>
        <taxon>Eukaryota</taxon>
        <taxon>Viridiplantae</taxon>
        <taxon>Streptophyta</taxon>
        <taxon>Embryophyta</taxon>
        <taxon>Tracheophyta</taxon>
        <taxon>Spermatophyta</taxon>
        <taxon>Magnoliopsida</taxon>
        <taxon>eudicotyledons</taxon>
        <taxon>Gunneridae</taxon>
        <taxon>Pentapetalae</taxon>
        <taxon>rosids</taxon>
        <taxon>malvids</taxon>
        <taxon>Malvales</taxon>
        <taxon>Malvaceae</taxon>
        <taxon>Grewioideae</taxon>
        <taxon>Apeibeae</taxon>
        <taxon>Corchorus</taxon>
    </lineage>
</organism>
<evidence type="ECO:0000313" key="3">
    <source>
        <dbReference type="Proteomes" id="UP000187203"/>
    </source>
</evidence>
<evidence type="ECO:0000313" key="2">
    <source>
        <dbReference type="EMBL" id="OMO96665.1"/>
    </source>
</evidence>
<feature type="transmembrane region" description="Helical" evidence="1">
    <location>
        <begin position="6"/>
        <end position="22"/>
    </location>
</feature>
<keyword evidence="1" id="KW-0472">Membrane</keyword>
<name>A0A1R3JPB6_9ROSI</name>